<dbReference type="EMBL" id="MEUM01000060">
    <property type="protein sequence ID" value="OGC42575.1"/>
    <property type="molecule type" value="Genomic_DNA"/>
</dbReference>
<organism evidence="2 3">
    <name type="scientific">candidate division WOR-3 bacterium RBG_13_43_14</name>
    <dbReference type="NCBI Taxonomy" id="1802590"/>
    <lineage>
        <taxon>Bacteria</taxon>
        <taxon>Bacteria division WOR-3</taxon>
    </lineage>
</organism>
<keyword evidence="1" id="KW-0175">Coiled coil</keyword>
<evidence type="ECO:0008006" key="4">
    <source>
        <dbReference type="Google" id="ProtNLM"/>
    </source>
</evidence>
<protein>
    <recommendedName>
        <fullName evidence="4">DUF86 domain-containing protein</fullName>
    </recommendedName>
</protein>
<comment type="caution">
    <text evidence="2">The sequence shown here is derived from an EMBL/GenBank/DDBJ whole genome shotgun (WGS) entry which is preliminary data.</text>
</comment>
<dbReference type="AlphaFoldDB" id="A0A1F4UC94"/>
<proteinExistence type="predicted"/>
<dbReference type="Gene3D" id="1.20.120.580">
    <property type="entry name" value="bsu32300-like"/>
    <property type="match status" value="1"/>
</dbReference>
<evidence type="ECO:0000256" key="1">
    <source>
        <dbReference type="SAM" id="Coils"/>
    </source>
</evidence>
<dbReference type="Proteomes" id="UP000177025">
    <property type="component" value="Unassembled WGS sequence"/>
</dbReference>
<feature type="coiled-coil region" evidence="1">
    <location>
        <begin position="3"/>
        <end position="33"/>
    </location>
</feature>
<evidence type="ECO:0000313" key="3">
    <source>
        <dbReference type="Proteomes" id="UP000177025"/>
    </source>
</evidence>
<name>A0A1F4UC94_UNCW3</name>
<evidence type="ECO:0000313" key="2">
    <source>
        <dbReference type="EMBL" id="OGC42575.1"/>
    </source>
</evidence>
<dbReference type="InterPro" id="IPR037038">
    <property type="entry name" value="HepT-like_sf"/>
</dbReference>
<sequence length="140" mass="16176">MEAGDFKNLYENLNKNLKELKELTKNSDSLEATLRTRIFEHIKYLYYSVAKAMVDIGHSIVLENDFRDPLNRADVFISLAEHDIIIPSVVPGVKKSVLVMNKLSQMSYDEVKELVSVSVDDIHKCLDSFQVYFELKDKKF</sequence>
<gene>
    <name evidence="2" type="ORF">A2Y85_04160</name>
</gene>
<accession>A0A1F4UC94</accession>
<reference evidence="2 3" key="1">
    <citation type="journal article" date="2016" name="Nat. Commun.">
        <title>Thousands of microbial genomes shed light on interconnected biogeochemical processes in an aquifer system.</title>
        <authorList>
            <person name="Anantharaman K."/>
            <person name="Brown C.T."/>
            <person name="Hug L.A."/>
            <person name="Sharon I."/>
            <person name="Castelle C.J."/>
            <person name="Probst A.J."/>
            <person name="Thomas B.C."/>
            <person name="Singh A."/>
            <person name="Wilkins M.J."/>
            <person name="Karaoz U."/>
            <person name="Brodie E.L."/>
            <person name="Williams K.H."/>
            <person name="Hubbard S.S."/>
            <person name="Banfield J.F."/>
        </authorList>
    </citation>
    <scope>NUCLEOTIDE SEQUENCE [LARGE SCALE GENOMIC DNA]</scope>
</reference>